<dbReference type="InterPro" id="IPR023214">
    <property type="entry name" value="HAD_sf"/>
</dbReference>
<dbReference type="Gene3D" id="1.10.150.750">
    <property type="match status" value="1"/>
</dbReference>
<dbReference type="NCBIfam" id="TIGR01493">
    <property type="entry name" value="HAD-SF-IA-v2"/>
    <property type="match status" value="1"/>
</dbReference>
<dbReference type="SFLD" id="SFLDG01129">
    <property type="entry name" value="C1.5:_HAD__Beta-PGM__Phosphata"/>
    <property type="match status" value="1"/>
</dbReference>
<evidence type="ECO:0000256" key="1">
    <source>
        <dbReference type="ARBA" id="ARBA00022801"/>
    </source>
</evidence>
<name>A0A7V0I9V1_DESA2</name>
<keyword evidence="1" id="KW-0378">Hydrolase</keyword>
<evidence type="ECO:0000313" key="2">
    <source>
        <dbReference type="EMBL" id="HDD35384.1"/>
    </source>
</evidence>
<dbReference type="Proteomes" id="UP000885706">
    <property type="component" value="Unassembled WGS sequence"/>
</dbReference>
<dbReference type="NCBIfam" id="TIGR01428">
    <property type="entry name" value="HAD_type_II"/>
    <property type="match status" value="1"/>
</dbReference>
<dbReference type="NCBIfam" id="TIGR01549">
    <property type="entry name" value="HAD-SF-IA-v1"/>
    <property type="match status" value="1"/>
</dbReference>
<dbReference type="SUPFAM" id="SSF56784">
    <property type="entry name" value="HAD-like"/>
    <property type="match status" value="1"/>
</dbReference>
<dbReference type="InterPro" id="IPR051540">
    <property type="entry name" value="S-2-haloacid_dehalogenase"/>
</dbReference>
<dbReference type="SFLD" id="SFLDS00003">
    <property type="entry name" value="Haloacid_Dehalogenase"/>
    <property type="match status" value="1"/>
</dbReference>
<dbReference type="PANTHER" id="PTHR43316">
    <property type="entry name" value="HYDROLASE, HALOACID DELAHOGENASE-RELATED"/>
    <property type="match status" value="1"/>
</dbReference>
<dbReference type="GO" id="GO:0019120">
    <property type="term" value="F:hydrolase activity, acting on acid halide bonds, in C-halide compounds"/>
    <property type="evidence" value="ECO:0007669"/>
    <property type="project" value="InterPro"/>
</dbReference>
<dbReference type="Pfam" id="PF13419">
    <property type="entry name" value="HAD_2"/>
    <property type="match status" value="1"/>
</dbReference>
<dbReference type="InterPro" id="IPR036412">
    <property type="entry name" value="HAD-like_sf"/>
</dbReference>
<protein>
    <submittedName>
        <fullName evidence="2">Haloacid dehalogenase type II</fullName>
    </submittedName>
</protein>
<comment type="caution">
    <text evidence="2">The sequence shown here is derived from an EMBL/GenBank/DDBJ whole genome shotgun (WGS) entry which is preliminary data.</text>
</comment>
<dbReference type="InterPro" id="IPR006439">
    <property type="entry name" value="HAD-SF_hydro_IA"/>
</dbReference>
<dbReference type="PANTHER" id="PTHR43316:SF9">
    <property type="entry name" value="ACID DEHALOGENASE, PUTATIVE (AFU_ORTHOLOGUE AFUA_6G14460)-RELATED"/>
    <property type="match status" value="1"/>
</dbReference>
<dbReference type="Gene3D" id="3.40.50.1000">
    <property type="entry name" value="HAD superfamily/HAD-like"/>
    <property type="match status" value="1"/>
</dbReference>
<reference evidence="2" key="1">
    <citation type="journal article" date="2020" name="mSystems">
        <title>Genome- and Community-Level Interaction Insights into Carbon Utilization and Element Cycling Functions of Hydrothermarchaeota in Hydrothermal Sediment.</title>
        <authorList>
            <person name="Zhou Z."/>
            <person name="Liu Y."/>
            <person name="Xu W."/>
            <person name="Pan J."/>
            <person name="Luo Z.H."/>
            <person name="Li M."/>
        </authorList>
    </citation>
    <scope>NUCLEOTIDE SEQUENCE [LARGE SCALE GENOMIC DNA]</scope>
    <source>
        <strain evidence="2">HyVt-113</strain>
    </source>
</reference>
<organism evidence="2">
    <name type="scientific">Desulfofervidus auxilii</name>
    <dbReference type="NCBI Taxonomy" id="1621989"/>
    <lineage>
        <taxon>Bacteria</taxon>
        <taxon>Pseudomonadati</taxon>
        <taxon>Thermodesulfobacteriota</taxon>
        <taxon>Candidatus Desulfofervidia</taxon>
        <taxon>Candidatus Desulfofervidales</taxon>
        <taxon>Candidatus Desulfofervidaceae</taxon>
        <taxon>Candidatus Desulfofervidus</taxon>
    </lineage>
</organism>
<gene>
    <name evidence="2" type="ORF">ENF30_01150</name>
</gene>
<dbReference type="EMBL" id="DQWQ01000055">
    <property type="protein sequence ID" value="HDD35384.1"/>
    <property type="molecule type" value="Genomic_DNA"/>
</dbReference>
<dbReference type="AlphaFoldDB" id="A0A7V0I9V1"/>
<accession>A0A7V0I9V1</accession>
<dbReference type="InterPro" id="IPR041492">
    <property type="entry name" value="HAD_2"/>
</dbReference>
<proteinExistence type="predicted"/>
<sequence length="223" mass="25891">MRFDRFEVLTFDCYGTLIDWEKGILSVLKPIFSKHAVNVSDEEVLKTYAEIEAKIEKGPFIKYKKVLQKVMQEFCNRYNLNAELDCLVNSLKDWPPFPDTVPTLKAFKKRYKLAIISNIDKELFSFTQKRLLIKFDWIILSEEIKAYKPSLINFEYALKKINIPKERILHIAQSLYHDINPAKKLGLNTVLVKRRGFGATLPVLGHADIEVPDLKTLLSIMKV</sequence>
<dbReference type="InterPro" id="IPR006328">
    <property type="entry name" value="2-HAD"/>
</dbReference>